<dbReference type="Proteomes" id="UP000289238">
    <property type="component" value="Unassembled WGS sequence"/>
</dbReference>
<dbReference type="RefSeq" id="WP_128756693.1">
    <property type="nucleotide sequence ID" value="NZ_QOVM01000001.1"/>
</dbReference>
<dbReference type="PANTHER" id="PTHR21180:SF32">
    <property type="entry name" value="ENDONUCLEASE_EXONUCLEASE_PHOSPHATASE FAMILY DOMAIN-CONTAINING PROTEIN 1"/>
    <property type="match status" value="1"/>
</dbReference>
<proteinExistence type="predicted"/>
<reference evidence="2 3" key="1">
    <citation type="submission" date="2018-07" db="EMBL/GenBank/DDBJ databases">
        <title>Leeuwenhoekiella genomics.</title>
        <authorList>
            <person name="Tahon G."/>
            <person name="Willems A."/>
        </authorList>
    </citation>
    <scope>NUCLEOTIDE SEQUENCE [LARGE SCALE GENOMIC DNA]</scope>
    <source>
        <strain evidence="2 3">LMG 22550</strain>
    </source>
</reference>
<dbReference type="InterPro" id="IPR010994">
    <property type="entry name" value="RuvA_2-like"/>
</dbReference>
<dbReference type="InterPro" id="IPR051675">
    <property type="entry name" value="Endo/Exo/Phosphatase_dom_1"/>
</dbReference>
<dbReference type="GO" id="GO:0003677">
    <property type="term" value="F:DNA binding"/>
    <property type="evidence" value="ECO:0007669"/>
    <property type="project" value="UniProtKB-KW"/>
</dbReference>
<dbReference type="AlphaFoldDB" id="A0A4Q0PEK4"/>
<dbReference type="Gene3D" id="1.10.150.320">
    <property type="entry name" value="Photosystem II 12 kDa extrinsic protein"/>
    <property type="match status" value="1"/>
</dbReference>
<gene>
    <name evidence="2" type="ORF">DSM00_784</name>
</gene>
<sequence length="287" mass="32881">MNLKSHFQLDNKKRSGILLLIAILICCWWAYFSLGKIEQESISDSEVLLIQRQIDSLRSSKAAEETIKIFPFNPNFMTDYKGYTLGLSPEEIDKLLAYRSQNLWINSASDFQTVTGVSDSLLATIAPFFKFPDWVKNAQSKKSNTNSAYKSLANKRDLNRVTFADLSSLPNFTNESARLVLNYRKKIGGFLEDDQLYDIYNLKRAQVFEVKKEFTVKTKPNIDRLNVNEVNASDLATIPFVTFDIARSIINYRILNEGIVNLDELLKIEGITAYKLDRIKLYLSTNQ</sequence>
<accession>A0A4Q0PEK4</accession>
<dbReference type="Pfam" id="PF12836">
    <property type="entry name" value="HHH_3"/>
    <property type="match status" value="1"/>
</dbReference>
<keyword evidence="1" id="KW-0812">Transmembrane</keyword>
<protein>
    <submittedName>
        <fullName evidence="2">DNA uptake protein ComE-like DNA-binding protein</fullName>
    </submittedName>
</protein>
<organism evidence="2 3">
    <name type="scientific">Leeuwenhoekiella aequorea</name>
    <dbReference type="NCBI Taxonomy" id="283736"/>
    <lineage>
        <taxon>Bacteria</taxon>
        <taxon>Pseudomonadati</taxon>
        <taxon>Bacteroidota</taxon>
        <taxon>Flavobacteriia</taxon>
        <taxon>Flavobacteriales</taxon>
        <taxon>Flavobacteriaceae</taxon>
        <taxon>Leeuwenhoekiella</taxon>
    </lineage>
</organism>
<keyword evidence="1" id="KW-1133">Transmembrane helix</keyword>
<name>A0A4Q0PEK4_9FLAO</name>
<evidence type="ECO:0000256" key="1">
    <source>
        <dbReference type="SAM" id="Phobius"/>
    </source>
</evidence>
<dbReference type="SUPFAM" id="SSF47781">
    <property type="entry name" value="RuvA domain 2-like"/>
    <property type="match status" value="3"/>
</dbReference>
<dbReference type="OrthoDB" id="981124at2"/>
<evidence type="ECO:0000313" key="2">
    <source>
        <dbReference type="EMBL" id="RXG24988.1"/>
    </source>
</evidence>
<feature type="transmembrane region" description="Helical" evidence="1">
    <location>
        <begin position="16"/>
        <end position="34"/>
    </location>
</feature>
<evidence type="ECO:0000313" key="3">
    <source>
        <dbReference type="Proteomes" id="UP000289238"/>
    </source>
</evidence>
<keyword evidence="2" id="KW-0238">DNA-binding</keyword>
<dbReference type="PANTHER" id="PTHR21180">
    <property type="entry name" value="ENDONUCLEASE/EXONUCLEASE/PHOSPHATASE FAMILY DOMAIN-CONTAINING PROTEIN 1"/>
    <property type="match status" value="1"/>
</dbReference>
<keyword evidence="3" id="KW-1185">Reference proteome</keyword>
<keyword evidence="1" id="KW-0472">Membrane</keyword>
<comment type="caution">
    <text evidence="2">The sequence shown here is derived from an EMBL/GenBank/DDBJ whole genome shotgun (WGS) entry which is preliminary data.</text>
</comment>
<dbReference type="EMBL" id="QOVM01000001">
    <property type="protein sequence ID" value="RXG24988.1"/>
    <property type="molecule type" value="Genomic_DNA"/>
</dbReference>